<evidence type="ECO:0000256" key="2">
    <source>
        <dbReference type="SAM" id="Phobius"/>
    </source>
</evidence>
<reference evidence="4" key="1">
    <citation type="journal article" date="2019" name="Int. J. Syst. Evol. Microbiol.">
        <title>The Global Catalogue of Microorganisms (GCM) 10K type strain sequencing project: providing services to taxonomists for standard genome sequencing and annotation.</title>
        <authorList>
            <consortium name="The Broad Institute Genomics Platform"/>
            <consortium name="The Broad Institute Genome Sequencing Center for Infectious Disease"/>
            <person name="Wu L."/>
            <person name="Ma J."/>
        </authorList>
    </citation>
    <scope>NUCLEOTIDE SEQUENCE [LARGE SCALE GENOMIC DNA]</scope>
    <source>
        <strain evidence="4">CECT 8288</strain>
    </source>
</reference>
<accession>A0ABV7WP03</accession>
<sequence length="80" mass="8382">MKTILTAIILMATSTPFIDMKSDDMLYSTIAPIAALLGVILFILGLIYFVKSKSSSSASPSPKRFSVGSSLDGTHIGGGE</sequence>
<evidence type="ECO:0000313" key="4">
    <source>
        <dbReference type="Proteomes" id="UP001595710"/>
    </source>
</evidence>
<feature type="region of interest" description="Disordered" evidence="1">
    <location>
        <begin position="54"/>
        <end position="80"/>
    </location>
</feature>
<dbReference type="RefSeq" id="WP_290280912.1">
    <property type="nucleotide sequence ID" value="NZ_JAUFQI010000001.1"/>
</dbReference>
<evidence type="ECO:0000313" key="3">
    <source>
        <dbReference type="EMBL" id="MFC3700188.1"/>
    </source>
</evidence>
<protein>
    <submittedName>
        <fullName evidence="3">Uncharacterized protein</fullName>
    </submittedName>
</protein>
<feature type="transmembrane region" description="Helical" evidence="2">
    <location>
        <begin position="30"/>
        <end position="50"/>
    </location>
</feature>
<comment type="caution">
    <text evidence="3">The sequence shown here is derived from an EMBL/GenBank/DDBJ whole genome shotgun (WGS) entry which is preliminary data.</text>
</comment>
<keyword evidence="4" id="KW-1185">Reference proteome</keyword>
<proteinExistence type="predicted"/>
<dbReference type="Proteomes" id="UP001595710">
    <property type="component" value="Unassembled WGS sequence"/>
</dbReference>
<feature type="compositionally biased region" description="Low complexity" evidence="1">
    <location>
        <begin position="54"/>
        <end position="63"/>
    </location>
</feature>
<keyword evidence="2" id="KW-0472">Membrane</keyword>
<evidence type="ECO:0000256" key="1">
    <source>
        <dbReference type="SAM" id="MobiDB-lite"/>
    </source>
</evidence>
<organism evidence="3 4">
    <name type="scientific">Reinekea marina</name>
    <dbReference type="NCBI Taxonomy" id="1310421"/>
    <lineage>
        <taxon>Bacteria</taxon>
        <taxon>Pseudomonadati</taxon>
        <taxon>Pseudomonadota</taxon>
        <taxon>Gammaproteobacteria</taxon>
        <taxon>Oceanospirillales</taxon>
        <taxon>Saccharospirillaceae</taxon>
        <taxon>Reinekea</taxon>
    </lineage>
</organism>
<gene>
    <name evidence="3" type="ORF">ACFOND_00945</name>
</gene>
<keyword evidence="2" id="KW-0812">Transmembrane</keyword>
<dbReference type="EMBL" id="JBHRYN010000003">
    <property type="protein sequence ID" value="MFC3700188.1"/>
    <property type="molecule type" value="Genomic_DNA"/>
</dbReference>
<name>A0ABV7WP03_9GAMM</name>
<keyword evidence="2" id="KW-1133">Transmembrane helix</keyword>